<evidence type="ECO:0000313" key="2">
    <source>
        <dbReference type="Proteomes" id="UP000327030"/>
    </source>
</evidence>
<reference evidence="2" key="1">
    <citation type="submission" date="2019-08" db="EMBL/GenBank/DDBJ databases">
        <title>Complete Genome Sequence of the Polysaccharide-Degrading Rumen Bacterium Pseudobutyrivibrio xylanivorans MA3014.</title>
        <authorList>
            <person name="Palevich N."/>
            <person name="Maclean P.H."/>
            <person name="Kelly W.J."/>
            <person name="Leahy S.C."/>
            <person name="Rakonjac J."/>
            <person name="Attwood G.T."/>
        </authorList>
    </citation>
    <scope>NUCLEOTIDE SEQUENCE [LARGE SCALE GENOMIC DNA]</scope>
    <source>
        <strain evidence="2">MA3014</strain>
    </source>
</reference>
<gene>
    <name evidence="1" type="ORF">FXF36_01955</name>
</gene>
<dbReference type="Proteomes" id="UP000327030">
    <property type="component" value="Chromosome 1"/>
</dbReference>
<name>A0A5P6VMZ5_PSEXY</name>
<sequence length="139" mass="16616">MMKKNIIKICIILLLVIIAITFYTNPDSVKNDSQVTEESFQDEMQGTWSTFGEKYQLKFYYDENNIYRVAYYERKGLEKNQIFDYPYRNLKVINDGKYAYEMDLDALMENMGMKISFTKDHARMTNNLVDGRVMFKSMW</sequence>
<organism evidence="1 2">
    <name type="scientific">Pseudobutyrivibrio xylanivorans</name>
    <dbReference type="NCBI Taxonomy" id="185007"/>
    <lineage>
        <taxon>Bacteria</taxon>
        <taxon>Bacillati</taxon>
        <taxon>Bacillota</taxon>
        <taxon>Clostridia</taxon>
        <taxon>Lachnospirales</taxon>
        <taxon>Lachnospiraceae</taxon>
        <taxon>Pseudobutyrivibrio</taxon>
    </lineage>
</organism>
<dbReference type="OrthoDB" id="9925154at2"/>
<accession>A0A5P6VMZ5</accession>
<dbReference type="EMBL" id="CP043028">
    <property type="protein sequence ID" value="QFJ53718.1"/>
    <property type="molecule type" value="Genomic_DNA"/>
</dbReference>
<proteinExistence type="predicted"/>
<dbReference type="KEGG" id="pxv:FXF36_01955"/>
<dbReference type="AlphaFoldDB" id="A0A5P6VMZ5"/>
<evidence type="ECO:0000313" key="1">
    <source>
        <dbReference type="EMBL" id="QFJ53718.1"/>
    </source>
</evidence>
<protein>
    <submittedName>
        <fullName evidence="1">Uncharacterized protein</fullName>
    </submittedName>
</protein>